<dbReference type="EMBL" id="BPQP01000020">
    <property type="protein sequence ID" value="GJD94194.1"/>
    <property type="molecule type" value="Genomic_DNA"/>
</dbReference>
<organism evidence="4 5">
    <name type="scientific">Methylobacterium iners</name>
    <dbReference type="NCBI Taxonomy" id="418707"/>
    <lineage>
        <taxon>Bacteria</taxon>
        <taxon>Pseudomonadati</taxon>
        <taxon>Pseudomonadota</taxon>
        <taxon>Alphaproteobacteria</taxon>
        <taxon>Hyphomicrobiales</taxon>
        <taxon>Methylobacteriaceae</taxon>
        <taxon>Methylobacterium</taxon>
    </lineage>
</organism>
<dbReference type="Pfam" id="PF00106">
    <property type="entry name" value="adh_short"/>
    <property type="match status" value="1"/>
</dbReference>
<dbReference type="PANTHER" id="PTHR44196:SF4">
    <property type="entry name" value="SHORT CHAIN DEHYDROGENASE"/>
    <property type="match status" value="1"/>
</dbReference>
<dbReference type="InterPro" id="IPR020904">
    <property type="entry name" value="Sc_DH/Rdtase_CS"/>
</dbReference>
<comment type="similarity">
    <text evidence="1 3">Belongs to the short-chain dehydrogenases/reductases (SDR) family.</text>
</comment>
<dbReference type="InterPro" id="IPR036291">
    <property type="entry name" value="NAD(P)-bd_dom_sf"/>
</dbReference>
<accession>A0ABQ4RU14</accession>
<dbReference type="Proteomes" id="UP001055125">
    <property type="component" value="Unassembled WGS sequence"/>
</dbReference>
<dbReference type="RefSeq" id="WP_238243382.1">
    <property type="nucleotide sequence ID" value="NZ_BPQP01000020.1"/>
</dbReference>
<evidence type="ECO:0000313" key="4">
    <source>
        <dbReference type="EMBL" id="GJD94194.1"/>
    </source>
</evidence>
<sequence length="264" mass="28069">MTTLSEKPLDGRIALVTGASRGIGRAAALALAGAGAHVVAVGRTQGALEELDDAIRSAGSSATLVPLDLTDYDGIDRLGAAVHERWKRLDILVGNAGILGNLTPLGHATPKAWAQVMDINVTANWRLIRSFDPLLRASEAGRAIFVTSGAAQKCRAYWGPYSVSKAALDALVRTYAAETEATNVRAMLLNPGPLRTRMRAAAMPGEDPETLRTPEDLAPDFVRLAGRDWTDTGKIYDFPTGRVHAFRAAEWIGPVTTGIDRGSS</sequence>
<evidence type="ECO:0000256" key="1">
    <source>
        <dbReference type="ARBA" id="ARBA00006484"/>
    </source>
</evidence>
<comment type="caution">
    <text evidence="4">The sequence shown here is derived from an EMBL/GenBank/DDBJ whole genome shotgun (WGS) entry which is preliminary data.</text>
</comment>
<dbReference type="PROSITE" id="PS00061">
    <property type="entry name" value="ADH_SHORT"/>
    <property type="match status" value="1"/>
</dbReference>
<dbReference type="PRINTS" id="PR00081">
    <property type="entry name" value="GDHRDH"/>
</dbReference>
<reference evidence="4" key="1">
    <citation type="journal article" date="2021" name="Front. Microbiol.">
        <title>Comprehensive Comparative Genomics and Phenotyping of Methylobacterium Species.</title>
        <authorList>
            <person name="Alessa O."/>
            <person name="Ogura Y."/>
            <person name="Fujitani Y."/>
            <person name="Takami H."/>
            <person name="Hayashi T."/>
            <person name="Sahin N."/>
            <person name="Tani A."/>
        </authorList>
    </citation>
    <scope>NUCLEOTIDE SEQUENCE</scope>
    <source>
        <strain evidence="4">DSM 19015</strain>
    </source>
</reference>
<protein>
    <submittedName>
        <fullName evidence="4">Oxidoreductase YciK</fullName>
    </submittedName>
</protein>
<keyword evidence="5" id="KW-1185">Reference proteome</keyword>
<reference evidence="4" key="2">
    <citation type="submission" date="2021-08" db="EMBL/GenBank/DDBJ databases">
        <authorList>
            <person name="Tani A."/>
            <person name="Ola A."/>
            <person name="Ogura Y."/>
            <person name="Katsura K."/>
            <person name="Hayashi T."/>
        </authorList>
    </citation>
    <scope>NUCLEOTIDE SEQUENCE</scope>
    <source>
        <strain evidence="4">DSM 19015</strain>
    </source>
</reference>
<keyword evidence="2" id="KW-0560">Oxidoreductase</keyword>
<dbReference type="Gene3D" id="3.40.50.720">
    <property type="entry name" value="NAD(P)-binding Rossmann-like Domain"/>
    <property type="match status" value="1"/>
</dbReference>
<dbReference type="SUPFAM" id="SSF51735">
    <property type="entry name" value="NAD(P)-binding Rossmann-fold domains"/>
    <property type="match status" value="1"/>
</dbReference>
<gene>
    <name evidence="4" type="primary">yciK</name>
    <name evidence="4" type="ORF">OCOJLMKI_1396</name>
</gene>
<dbReference type="PANTHER" id="PTHR44196">
    <property type="entry name" value="DEHYDROGENASE/REDUCTASE SDR FAMILY MEMBER 7B"/>
    <property type="match status" value="1"/>
</dbReference>
<evidence type="ECO:0000256" key="2">
    <source>
        <dbReference type="ARBA" id="ARBA00023002"/>
    </source>
</evidence>
<dbReference type="PRINTS" id="PR00080">
    <property type="entry name" value="SDRFAMILY"/>
</dbReference>
<name>A0ABQ4RU14_9HYPH</name>
<proteinExistence type="inferred from homology"/>
<evidence type="ECO:0000313" key="5">
    <source>
        <dbReference type="Proteomes" id="UP001055125"/>
    </source>
</evidence>
<dbReference type="InterPro" id="IPR002347">
    <property type="entry name" value="SDR_fam"/>
</dbReference>
<evidence type="ECO:0000256" key="3">
    <source>
        <dbReference type="RuleBase" id="RU000363"/>
    </source>
</evidence>